<protein>
    <recommendedName>
        <fullName evidence="3">ASCH domain-containing protein</fullName>
    </recommendedName>
</protein>
<gene>
    <name evidence="1" type="ORF">C1A40_13855</name>
</gene>
<accession>A0A2I7SKP8</accession>
<evidence type="ECO:0000313" key="1">
    <source>
        <dbReference type="EMBL" id="AUS06462.1"/>
    </source>
</evidence>
<proteinExistence type="predicted"/>
<dbReference type="Proteomes" id="UP000236592">
    <property type="component" value="Chromosome"/>
</dbReference>
<name>A0A2I7SKP8_9FLAO</name>
<dbReference type="EMBL" id="CP025938">
    <property type="protein sequence ID" value="AUS06462.1"/>
    <property type="molecule type" value="Genomic_DNA"/>
</dbReference>
<dbReference type="OrthoDB" id="2053364at2"/>
<reference evidence="2" key="1">
    <citation type="submission" date="2018-01" db="EMBL/GenBank/DDBJ databases">
        <title>Complete genome of Tamlana sp. UJ94.</title>
        <authorList>
            <person name="Jung J."/>
            <person name="Chung D."/>
            <person name="Bae S.S."/>
            <person name="Baek K."/>
        </authorList>
    </citation>
    <scope>NUCLEOTIDE SEQUENCE [LARGE SCALE GENOMIC DNA]</scope>
    <source>
        <strain evidence="2">UJ94</strain>
    </source>
</reference>
<keyword evidence="2" id="KW-1185">Reference proteome</keyword>
<sequence>MTNKKILYLTLKREWFDLVASGVKKREFRLITTYWYKRLSNIDVPVDHPDRFLKFDEIHFRNGYRTDSPFMRVKHIKTDTTPPKLITYPNGVKLHLQGSCYEIFLGDILEIKNYNKN</sequence>
<evidence type="ECO:0008006" key="3">
    <source>
        <dbReference type="Google" id="ProtNLM"/>
    </source>
</evidence>
<evidence type="ECO:0000313" key="2">
    <source>
        <dbReference type="Proteomes" id="UP000236592"/>
    </source>
</evidence>
<dbReference type="AlphaFoldDB" id="A0A2I7SKP8"/>
<organism evidence="1 2">
    <name type="scientific">Pseudotamlana carrageenivorans</name>
    <dbReference type="NCBI Taxonomy" id="2069432"/>
    <lineage>
        <taxon>Bacteria</taxon>
        <taxon>Pseudomonadati</taxon>
        <taxon>Bacteroidota</taxon>
        <taxon>Flavobacteriia</taxon>
        <taxon>Flavobacteriales</taxon>
        <taxon>Flavobacteriaceae</taxon>
        <taxon>Pseudotamlana</taxon>
    </lineage>
</organism>
<dbReference type="KEGG" id="taj:C1A40_13855"/>
<dbReference type="RefSeq" id="WP_102996413.1">
    <property type="nucleotide sequence ID" value="NZ_CP025938.1"/>
</dbReference>